<dbReference type="PANTHER" id="PTHR43191:SF2">
    <property type="entry name" value="RRNA METHYLTRANSFERASE 3, MITOCHONDRIAL"/>
    <property type="match status" value="1"/>
</dbReference>
<dbReference type="GO" id="GO:0032259">
    <property type="term" value="P:methylation"/>
    <property type="evidence" value="ECO:0007669"/>
    <property type="project" value="UniProtKB-KW"/>
</dbReference>
<reference evidence="5 6" key="1">
    <citation type="submission" date="2019-12" db="EMBL/GenBank/DDBJ databases">
        <authorList>
            <person name="Li M."/>
        </authorList>
    </citation>
    <scope>NUCLEOTIDE SEQUENCE [LARGE SCALE GENOMIC DNA]</scope>
    <source>
        <strain evidence="5 6">GBMRC 2046</strain>
    </source>
</reference>
<organism evidence="5 6">
    <name type="scientific">Stappia sediminis</name>
    <dbReference type="NCBI Taxonomy" id="2692190"/>
    <lineage>
        <taxon>Bacteria</taxon>
        <taxon>Pseudomonadati</taxon>
        <taxon>Pseudomonadota</taxon>
        <taxon>Alphaproteobacteria</taxon>
        <taxon>Hyphomicrobiales</taxon>
        <taxon>Stappiaceae</taxon>
        <taxon>Stappia</taxon>
    </lineage>
</organism>
<dbReference type="InterPro" id="IPR001537">
    <property type="entry name" value="SpoU_MeTrfase"/>
</dbReference>
<accession>A0A7X3LU17</accession>
<feature type="region of interest" description="Disordered" evidence="3">
    <location>
        <begin position="150"/>
        <end position="179"/>
    </location>
</feature>
<evidence type="ECO:0000256" key="2">
    <source>
        <dbReference type="ARBA" id="ARBA00022679"/>
    </source>
</evidence>
<dbReference type="PANTHER" id="PTHR43191">
    <property type="entry name" value="RRNA METHYLTRANSFERASE 3"/>
    <property type="match status" value="1"/>
</dbReference>
<protein>
    <submittedName>
        <fullName evidence="5">RNA methyltransferase</fullName>
    </submittedName>
</protein>
<feature type="domain" description="tRNA/rRNA methyltransferase SpoU type" evidence="4">
    <location>
        <begin position="7"/>
        <end position="139"/>
    </location>
</feature>
<dbReference type="InterPro" id="IPR029028">
    <property type="entry name" value="Alpha/beta_knot_MTases"/>
</dbReference>
<dbReference type="GO" id="GO:0003723">
    <property type="term" value="F:RNA binding"/>
    <property type="evidence" value="ECO:0007669"/>
    <property type="project" value="InterPro"/>
</dbReference>
<comment type="caution">
    <text evidence="5">The sequence shown here is derived from an EMBL/GenBank/DDBJ whole genome shotgun (WGS) entry which is preliminary data.</text>
</comment>
<keyword evidence="6" id="KW-1185">Reference proteome</keyword>
<evidence type="ECO:0000313" key="5">
    <source>
        <dbReference type="EMBL" id="MXN65112.1"/>
    </source>
</evidence>
<dbReference type="Pfam" id="PF00588">
    <property type="entry name" value="SpoU_methylase"/>
    <property type="match status" value="1"/>
</dbReference>
<dbReference type="Gene3D" id="3.40.1280.10">
    <property type="match status" value="1"/>
</dbReference>
<dbReference type="InterPro" id="IPR029026">
    <property type="entry name" value="tRNA_m1G_MTases_N"/>
</dbReference>
<dbReference type="GO" id="GO:0006396">
    <property type="term" value="P:RNA processing"/>
    <property type="evidence" value="ECO:0007669"/>
    <property type="project" value="InterPro"/>
</dbReference>
<evidence type="ECO:0000259" key="4">
    <source>
        <dbReference type="Pfam" id="PF00588"/>
    </source>
</evidence>
<dbReference type="InterPro" id="IPR051259">
    <property type="entry name" value="rRNA_Methyltransferase"/>
</dbReference>
<dbReference type="GO" id="GO:0008173">
    <property type="term" value="F:RNA methyltransferase activity"/>
    <property type="evidence" value="ECO:0007669"/>
    <property type="project" value="InterPro"/>
</dbReference>
<dbReference type="Proteomes" id="UP000433101">
    <property type="component" value="Unassembled WGS sequence"/>
</dbReference>
<dbReference type="AlphaFoldDB" id="A0A7X3LU17"/>
<feature type="compositionally biased region" description="Basic and acidic residues" evidence="3">
    <location>
        <begin position="160"/>
        <end position="179"/>
    </location>
</feature>
<dbReference type="CDD" id="cd18098">
    <property type="entry name" value="SpoU-like"/>
    <property type="match status" value="1"/>
</dbReference>
<name>A0A7X3LU17_9HYPH</name>
<evidence type="ECO:0000313" key="6">
    <source>
        <dbReference type="Proteomes" id="UP000433101"/>
    </source>
</evidence>
<dbReference type="EMBL" id="WUMV01000003">
    <property type="protein sequence ID" value="MXN65112.1"/>
    <property type="molecule type" value="Genomic_DNA"/>
</dbReference>
<proteinExistence type="predicted"/>
<keyword evidence="2 5" id="KW-0808">Transferase</keyword>
<keyword evidence="1 5" id="KW-0489">Methyltransferase</keyword>
<sequence length="179" mass="19614">MRGYFAIGAEGISKPMNLGNLMRSAHAFGASFFFTVDAHQRILSAPKSDTSNSTEHLPLFHWPSIAAMDLPQDCKLVGVELTEDAVDLPSFGHPARAAYVLGPEQGSLSPEMVARCSHTIKIPTRFCINVAMAGAIVMYDRYRMLGQFAPRPVRSGAPTEAREASRKTRRDIRPSRLPG</sequence>
<dbReference type="SUPFAM" id="SSF75217">
    <property type="entry name" value="alpha/beta knot"/>
    <property type="match status" value="1"/>
</dbReference>
<evidence type="ECO:0000256" key="1">
    <source>
        <dbReference type="ARBA" id="ARBA00022603"/>
    </source>
</evidence>
<gene>
    <name evidence="5" type="ORF">GR183_09350</name>
</gene>
<evidence type="ECO:0000256" key="3">
    <source>
        <dbReference type="SAM" id="MobiDB-lite"/>
    </source>
</evidence>